<dbReference type="STRING" id="105785.A0A2J7R7N7"/>
<dbReference type="OrthoDB" id="418595at2759"/>
<name>A0A2J7R7N7_9NEOP</name>
<evidence type="ECO:0000256" key="5">
    <source>
        <dbReference type="ARBA" id="ARBA00023136"/>
    </source>
</evidence>
<keyword evidence="9" id="KW-1185">Reference proteome</keyword>
<accession>A0A2J7R7N7</accession>
<dbReference type="AlphaFoldDB" id="A0A2J7R7N7"/>
<feature type="transmembrane region" description="Helical" evidence="6">
    <location>
        <begin position="136"/>
        <end position="153"/>
    </location>
</feature>
<dbReference type="EMBL" id="NEVH01006727">
    <property type="protein sequence ID" value="PNF36847.1"/>
    <property type="molecule type" value="Genomic_DNA"/>
</dbReference>
<evidence type="ECO:0000259" key="7">
    <source>
        <dbReference type="Pfam" id="PF01694"/>
    </source>
</evidence>
<organism evidence="8 9">
    <name type="scientific">Cryptotermes secundus</name>
    <dbReference type="NCBI Taxonomy" id="105785"/>
    <lineage>
        <taxon>Eukaryota</taxon>
        <taxon>Metazoa</taxon>
        <taxon>Ecdysozoa</taxon>
        <taxon>Arthropoda</taxon>
        <taxon>Hexapoda</taxon>
        <taxon>Insecta</taxon>
        <taxon>Pterygota</taxon>
        <taxon>Neoptera</taxon>
        <taxon>Polyneoptera</taxon>
        <taxon>Dictyoptera</taxon>
        <taxon>Blattodea</taxon>
        <taxon>Blattoidea</taxon>
        <taxon>Termitoidae</taxon>
        <taxon>Kalotermitidae</taxon>
        <taxon>Cryptotermitinae</taxon>
        <taxon>Cryptotermes</taxon>
    </lineage>
</organism>
<dbReference type="InterPro" id="IPR022764">
    <property type="entry name" value="Peptidase_S54_rhomboid_dom"/>
</dbReference>
<evidence type="ECO:0000313" key="8">
    <source>
        <dbReference type="EMBL" id="PNF36847.1"/>
    </source>
</evidence>
<feature type="transmembrane region" description="Helical" evidence="6">
    <location>
        <begin position="62"/>
        <end position="80"/>
    </location>
</feature>
<evidence type="ECO:0000313" key="9">
    <source>
        <dbReference type="Proteomes" id="UP000235965"/>
    </source>
</evidence>
<dbReference type="SUPFAM" id="SSF144091">
    <property type="entry name" value="Rhomboid-like"/>
    <property type="match status" value="1"/>
</dbReference>
<feature type="transmembrane region" description="Helical" evidence="6">
    <location>
        <begin position="191"/>
        <end position="209"/>
    </location>
</feature>
<comment type="similarity">
    <text evidence="2">Belongs to the peptidase S54 family.</text>
</comment>
<keyword evidence="3 6" id="KW-0812">Transmembrane</keyword>
<feature type="transmembrane region" description="Helical" evidence="6">
    <location>
        <begin position="264"/>
        <end position="287"/>
    </location>
</feature>
<comment type="caution">
    <text evidence="8">The sequence shown here is derived from an EMBL/GenBank/DDBJ whole genome shotgun (WGS) entry which is preliminary data.</text>
</comment>
<dbReference type="GO" id="GO:0016020">
    <property type="term" value="C:membrane"/>
    <property type="evidence" value="ECO:0007669"/>
    <property type="project" value="UniProtKB-SubCell"/>
</dbReference>
<dbReference type="InParanoid" id="A0A2J7R7N7"/>
<evidence type="ECO:0000256" key="1">
    <source>
        <dbReference type="ARBA" id="ARBA00004141"/>
    </source>
</evidence>
<evidence type="ECO:0000256" key="3">
    <source>
        <dbReference type="ARBA" id="ARBA00022692"/>
    </source>
</evidence>
<dbReference type="GO" id="GO:0004252">
    <property type="term" value="F:serine-type endopeptidase activity"/>
    <property type="evidence" value="ECO:0007669"/>
    <property type="project" value="InterPro"/>
</dbReference>
<reference evidence="8" key="1">
    <citation type="submission" date="2017-12" db="EMBL/GenBank/DDBJ databases">
        <title>Hemimetabolous genomes reveal molecular basis of termite eusociality.</title>
        <authorList>
            <person name="Harrison M.C."/>
            <person name="Jongepier E."/>
            <person name="Robertson H.M."/>
            <person name="Arning N."/>
            <person name="Bitard-Feildel T."/>
            <person name="Chao H."/>
            <person name="Childers C.P."/>
            <person name="Dinh H."/>
            <person name="Doddapaneni H."/>
            <person name="Dugan S."/>
            <person name="Gowin J."/>
            <person name="Greiner C."/>
            <person name="Han Y."/>
            <person name="Hu H."/>
            <person name="Hughes D.S.T."/>
            <person name="Huylmans A.-K."/>
            <person name="Kemena C."/>
            <person name="Kremer L.P.M."/>
            <person name="Lee S.L."/>
            <person name="Lopez-Ezquerra A."/>
            <person name="Mallet L."/>
            <person name="Monroy-Kuhn J.M."/>
            <person name="Moser A."/>
            <person name="Murali S.C."/>
            <person name="Muzny D.M."/>
            <person name="Otani S."/>
            <person name="Piulachs M.-D."/>
            <person name="Poelchau M."/>
            <person name="Qu J."/>
            <person name="Schaub F."/>
            <person name="Wada-Katsumata A."/>
            <person name="Worley K.C."/>
            <person name="Xie Q."/>
            <person name="Ylla G."/>
            <person name="Poulsen M."/>
            <person name="Gibbs R.A."/>
            <person name="Schal C."/>
            <person name="Richards S."/>
            <person name="Belles X."/>
            <person name="Korb J."/>
            <person name="Bornberg-Bauer E."/>
        </authorList>
    </citation>
    <scope>NUCLEOTIDE SEQUENCE [LARGE SCALE GENOMIC DNA]</scope>
    <source>
        <tissue evidence="8">Whole body</tissue>
    </source>
</reference>
<evidence type="ECO:0000256" key="6">
    <source>
        <dbReference type="SAM" id="Phobius"/>
    </source>
</evidence>
<feature type="transmembrane region" description="Helical" evidence="6">
    <location>
        <begin position="159"/>
        <end position="179"/>
    </location>
</feature>
<keyword evidence="5 6" id="KW-0472">Membrane</keyword>
<feature type="domain" description="Peptidase S54 rhomboid" evidence="7">
    <location>
        <begin position="94"/>
        <end position="240"/>
    </location>
</feature>
<feature type="transmembrane region" description="Helical" evidence="6">
    <location>
        <begin position="221"/>
        <end position="239"/>
    </location>
</feature>
<dbReference type="PANTHER" id="PTHR45840">
    <property type="entry name" value="RHOMBOID-RELATED PROTEIN"/>
    <property type="match status" value="1"/>
</dbReference>
<evidence type="ECO:0000256" key="2">
    <source>
        <dbReference type="ARBA" id="ARBA00009045"/>
    </source>
</evidence>
<dbReference type="PANTHER" id="PTHR45840:SF10">
    <property type="entry name" value="RHOMBOID PROTEASE"/>
    <property type="match status" value="1"/>
</dbReference>
<keyword evidence="4 6" id="KW-1133">Transmembrane helix</keyword>
<comment type="subcellular location">
    <subcellularLocation>
        <location evidence="1">Membrane</location>
        <topology evidence="1">Multi-pass membrane protein</topology>
    </subcellularLocation>
</comment>
<dbReference type="Proteomes" id="UP000235965">
    <property type="component" value="Unassembled WGS sequence"/>
</dbReference>
<dbReference type="InterPro" id="IPR035952">
    <property type="entry name" value="Rhomboid-like_sf"/>
</dbReference>
<protein>
    <recommendedName>
        <fullName evidence="7">Peptidase S54 rhomboid domain-containing protein</fullName>
    </recommendedName>
</protein>
<sequence>MDGSEGGAEILVQLISPEELPVCECVHHEDQKKLTSPRSGKRCSAEEWQTVLLFLHAWHPPYFIFFISILEVGIFVWGGAETQRALMYDPHHREQLWRFLTYMLLHSDSLHLALNIAIQCLLASPLEHEQGHLRTSLVYLGGVLGGSLGTSMLEPELYVMGASGGVYALLISQLANILLNFKALPYKLHRAVAVAVLAVADIAASLYHYFSLGNVCPRISWAAHSSGAVAGFLLGLVLFKGSKKLGPAAAPAADEEETFDWARVAVWVAATLLGAAVSAAVICNVLLPPSPQTAH</sequence>
<dbReference type="InterPro" id="IPR051739">
    <property type="entry name" value="Rhomboid_IM_Serine_Proteases"/>
</dbReference>
<evidence type="ECO:0000256" key="4">
    <source>
        <dbReference type="ARBA" id="ARBA00022989"/>
    </source>
</evidence>
<dbReference type="Gene3D" id="1.20.1540.10">
    <property type="entry name" value="Rhomboid-like"/>
    <property type="match status" value="1"/>
</dbReference>
<gene>
    <name evidence="8" type="ORF">B7P43_G08872</name>
</gene>
<proteinExistence type="inferred from homology"/>
<dbReference type="Pfam" id="PF01694">
    <property type="entry name" value="Rhomboid"/>
    <property type="match status" value="1"/>
</dbReference>